<feature type="domain" description="DUF4328" evidence="3">
    <location>
        <begin position="98"/>
        <end position="263"/>
    </location>
</feature>
<gene>
    <name evidence="4" type="ORF">GCM10010315_03510</name>
</gene>
<feature type="transmembrane region" description="Helical" evidence="2">
    <location>
        <begin position="106"/>
        <end position="130"/>
    </location>
</feature>
<feature type="transmembrane region" description="Helical" evidence="2">
    <location>
        <begin position="192"/>
        <end position="210"/>
    </location>
</feature>
<dbReference type="Proteomes" id="UP001500886">
    <property type="component" value="Unassembled WGS sequence"/>
</dbReference>
<evidence type="ECO:0000259" key="3">
    <source>
        <dbReference type="Pfam" id="PF14219"/>
    </source>
</evidence>
<evidence type="ECO:0000313" key="5">
    <source>
        <dbReference type="Proteomes" id="UP001500886"/>
    </source>
</evidence>
<accession>A0ABP6FZE0</accession>
<reference evidence="5" key="1">
    <citation type="journal article" date="2019" name="Int. J. Syst. Evol. Microbiol.">
        <title>The Global Catalogue of Microorganisms (GCM) 10K type strain sequencing project: providing services to taxonomists for standard genome sequencing and annotation.</title>
        <authorList>
            <consortium name="The Broad Institute Genomics Platform"/>
            <consortium name="The Broad Institute Genome Sequencing Center for Infectious Disease"/>
            <person name="Wu L."/>
            <person name="Ma J."/>
        </authorList>
    </citation>
    <scope>NUCLEOTIDE SEQUENCE [LARGE SCALE GENOMIC DNA]</scope>
    <source>
        <strain evidence="5">JCM 4542</strain>
    </source>
</reference>
<keyword evidence="2" id="KW-0812">Transmembrane</keyword>
<organism evidence="4 5">
    <name type="scientific">Streptomyces luteosporeus</name>
    <dbReference type="NCBI Taxonomy" id="173856"/>
    <lineage>
        <taxon>Bacteria</taxon>
        <taxon>Bacillati</taxon>
        <taxon>Actinomycetota</taxon>
        <taxon>Actinomycetes</taxon>
        <taxon>Kitasatosporales</taxon>
        <taxon>Streptomycetaceae</taxon>
        <taxon>Streptomyces</taxon>
    </lineage>
</organism>
<comment type="caution">
    <text evidence="4">The sequence shown here is derived from an EMBL/GenBank/DDBJ whole genome shotgun (WGS) entry which is preliminary data.</text>
</comment>
<dbReference type="EMBL" id="BAAASL010000001">
    <property type="protein sequence ID" value="GAA2707956.1"/>
    <property type="molecule type" value="Genomic_DNA"/>
</dbReference>
<dbReference type="InterPro" id="IPR025565">
    <property type="entry name" value="DUF4328"/>
</dbReference>
<proteinExistence type="predicted"/>
<keyword evidence="2" id="KW-0472">Membrane</keyword>
<evidence type="ECO:0000256" key="2">
    <source>
        <dbReference type="SAM" id="Phobius"/>
    </source>
</evidence>
<keyword evidence="2" id="KW-1133">Transmembrane helix</keyword>
<evidence type="ECO:0000313" key="4">
    <source>
        <dbReference type="EMBL" id="GAA2707956.1"/>
    </source>
</evidence>
<sequence>MYPCGHCRATAVGPDGRCAACGAYQQQAPAPYPYPGVPGVPGMPRVGGVDLRRGLRIALTVLLSAMMLVLVFDIAAAGKERSACEELLRTGSLDEAGRQALEDADAFATGVGIVHFVLFAATAAVWAVWFRRMRVNAEIFAPGTHRFGTGWAAGAWFTPVVNLWFPKQIANDLYRASSPAGPQAAPRTLLNWWWVLWVTSFGVDAVSTVFDRAATVKLRGLDHGSWRDGVELMKTSLVLDAFSSLLLLAAAPLAILVVRQLTRMQEQRALVHAPHPPHPPFPPTSYGPYGAGPAAS</sequence>
<feature type="transmembrane region" description="Helical" evidence="2">
    <location>
        <begin position="237"/>
        <end position="258"/>
    </location>
</feature>
<keyword evidence="5" id="KW-1185">Reference proteome</keyword>
<feature type="transmembrane region" description="Helical" evidence="2">
    <location>
        <begin position="57"/>
        <end position="78"/>
    </location>
</feature>
<feature type="region of interest" description="Disordered" evidence="1">
    <location>
        <begin position="272"/>
        <end position="296"/>
    </location>
</feature>
<evidence type="ECO:0000256" key="1">
    <source>
        <dbReference type="SAM" id="MobiDB-lite"/>
    </source>
</evidence>
<dbReference type="Pfam" id="PF14219">
    <property type="entry name" value="DUF4328"/>
    <property type="match status" value="1"/>
</dbReference>
<protein>
    <recommendedName>
        <fullName evidence="3">DUF4328 domain-containing protein</fullName>
    </recommendedName>
</protein>
<feature type="compositionally biased region" description="Pro residues" evidence="1">
    <location>
        <begin position="274"/>
        <end position="285"/>
    </location>
</feature>
<name>A0ABP6FZE0_9ACTN</name>